<dbReference type="SUPFAM" id="SSF46785">
    <property type="entry name" value="Winged helix' DNA-binding domain"/>
    <property type="match status" value="1"/>
</dbReference>
<evidence type="ECO:0000256" key="3">
    <source>
        <dbReference type="ARBA" id="ARBA00023163"/>
    </source>
</evidence>
<dbReference type="NCBIfam" id="NF045593">
    <property type="entry name" value="bilirub_TF_BilQ"/>
    <property type="match status" value="1"/>
</dbReference>
<keyword evidence="3" id="KW-0804">Transcription</keyword>
<keyword evidence="2" id="KW-0238">DNA-binding</keyword>
<dbReference type="InterPro" id="IPR000835">
    <property type="entry name" value="HTH_MarR-typ"/>
</dbReference>
<name>A0A9D9N764_9FIRM</name>
<reference evidence="5" key="1">
    <citation type="submission" date="2020-10" db="EMBL/GenBank/DDBJ databases">
        <authorList>
            <person name="Gilroy R."/>
        </authorList>
    </citation>
    <scope>NUCLEOTIDE SEQUENCE</scope>
    <source>
        <strain evidence="5">E3-2379</strain>
    </source>
</reference>
<gene>
    <name evidence="5" type="ORF">IAC13_03795</name>
</gene>
<evidence type="ECO:0000313" key="5">
    <source>
        <dbReference type="EMBL" id="MBO8463036.1"/>
    </source>
</evidence>
<dbReference type="InterPro" id="IPR036390">
    <property type="entry name" value="WH_DNA-bd_sf"/>
</dbReference>
<dbReference type="Gene3D" id="1.10.10.10">
    <property type="entry name" value="Winged helix-like DNA-binding domain superfamily/Winged helix DNA-binding domain"/>
    <property type="match status" value="1"/>
</dbReference>
<dbReference type="PANTHER" id="PTHR42756:SF1">
    <property type="entry name" value="TRANSCRIPTIONAL REPRESSOR OF EMRAB OPERON"/>
    <property type="match status" value="1"/>
</dbReference>
<proteinExistence type="predicted"/>
<keyword evidence="1" id="KW-0805">Transcription regulation</keyword>
<dbReference type="GO" id="GO:0003677">
    <property type="term" value="F:DNA binding"/>
    <property type="evidence" value="ECO:0007669"/>
    <property type="project" value="UniProtKB-KW"/>
</dbReference>
<evidence type="ECO:0000313" key="6">
    <source>
        <dbReference type="Proteomes" id="UP000823618"/>
    </source>
</evidence>
<dbReference type="PANTHER" id="PTHR42756">
    <property type="entry name" value="TRANSCRIPTIONAL REGULATOR, MARR"/>
    <property type="match status" value="1"/>
</dbReference>
<reference evidence="5" key="2">
    <citation type="journal article" date="2021" name="PeerJ">
        <title>Extensive microbial diversity within the chicken gut microbiome revealed by metagenomics and culture.</title>
        <authorList>
            <person name="Gilroy R."/>
            <person name="Ravi A."/>
            <person name="Getino M."/>
            <person name="Pursley I."/>
            <person name="Horton D.L."/>
            <person name="Alikhan N.F."/>
            <person name="Baker D."/>
            <person name="Gharbi K."/>
            <person name="Hall N."/>
            <person name="Watson M."/>
            <person name="Adriaenssens E.M."/>
            <person name="Foster-Nyarko E."/>
            <person name="Jarju S."/>
            <person name="Secka A."/>
            <person name="Antonio M."/>
            <person name="Oren A."/>
            <person name="Chaudhuri R.R."/>
            <person name="La Ragione R."/>
            <person name="Hildebrand F."/>
            <person name="Pallen M.J."/>
        </authorList>
    </citation>
    <scope>NUCLEOTIDE SEQUENCE</scope>
    <source>
        <strain evidence="5">E3-2379</strain>
    </source>
</reference>
<dbReference type="InterPro" id="IPR036388">
    <property type="entry name" value="WH-like_DNA-bd_sf"/>
</dbReference>
<sequence>METTSFSYQVTALKREFTIFCNEKLQELGLSIGLMYFIVYIGKHENCSPGELSKAIHMDTGHTTRSIDKLVKDGFVQKKRSEVDKRSQNLALTDKGKMALEHIHSFFQQWDQIILSQLSEEEQETLCALLEKIQKIRKTSCMSSCMSGYKKRLNLEL</sequence>
<evidence type="ECO:0000259" key="4">
    <source>
        <dbReference type="PROSITE" id="PS50995"/>
    </source>
</evidence>
<organism evidence="5 6">
    <name type="scientific">Candidatus Scybalomonas excrementavium</name>
    <dbReference type="NCBI Taxonomy" id="2840943"/>
    <lineage>
        <taxon>Bacteria</taxon>
        <taxon>Bacillati</taxon>
        <taxon>Bacillota</taxon>
        <taxon>Clostridia</taxon>
        <taxon>Lachnospirales</taxon>
        <taxon>Lachnospiraceae</taxon>
        <taxon>Lachnospiraceae incertae sedis</taxon>
        <taxon>Candidatus Scybalomonas</taxon>
    </lineage>
</organism>
<comment type="caution">
    <text evidence="5">The sequence shown here is derived from an EMBL/GenBank/DDBJ whole genome shotgun (WGS) entry which is preliminary data.</text>
</comment>
<feature type="domain" description="HTH marR-type" evidence="4">
    <location>
        <begin position="1"/>
        <end position="135"/>
    </location>
</feature>
<protein>
    <submittedName>
        <fullName evidence="5">MarR family transcriptional regulator</fullName>
    </submittedName>
</protein>
<dbReference type="InterPro" id="IPR054630">
    <property type="entry name" value="BilQ"/>
</dbReference>
<accession>A0A9D9N764</accession>
<dbReference type="PROSITE" id="PS50995">
    <property type="entry name" value="HTH_MARR_2"/>
    <property type="match status" value="1"/>
</dbReference>
<dbReference type="SMART" id="SM00347">
    <property type="entry name" value="HTH_MARR"/>
    <property type="match status" value="1"/>
</dbReference>
<dbReference type="GO" id="GO:0003700">
    <property type="term" value="F:DNA-binding transcription factor activity"/>
    <property type="evidence" value="ECO:0007669"/>
    <property type="project" value="InterPro"/>
</dbReference>
<dbReference type="Proteomes" id="UP000823618">
    <property type="component" value="Unassembled WGS sequence"/>
</dbReference>
<dbReference type="AlphaFoldDB" id="A0A9D9N764"/>
<dbReference type="Pfam" id="PF01047">
    <property type="entry name" value="MarR"/>
    <property type="match status" value="1"/>
</dbReference>
<evidence type="ECO:0000256" key="2">
    <source>
        <dbReference type="ARBA" id="ARBA00023125"/>
    </source>
</evidence>
<dbReference type="PRINTS" id="PR00598">
    <property type="entry name" value="HTHMARR"/>
</dbReference>
<dbReference type="EMBL" id="JADIML010000106">
    <property type="protein sequence ID" value="MBO8463036.1"/>
    <property type="molecule type" value="Genomic_DNA"/>
</dbReference>
<evidence type="ECO:0000256" key="1">
    <source>
        <dbReference type="ARBA" id="ARBA00023015"/>
    </source>
</evidence>